<proteinExistence type="predicted"/>
<protein>
    <submittedName>
        <fullName evidence="1">3-diacetamido-2,3-dideoxy-D-glucuronate 2-epimerase,UDP-2</fullName>
    </submittedName>
</protein>
<accession>A0ABR3K5Q2</accession>
<name>A0ABR3K5Q2_TRISP</name>
<dbReference type="EMBL" id="JBEUSY010000478">
    <property type="protein sequence ID" value="KAL1230135.1"/>
    <property type="molecule type" value="Genomic_DNA"/>
</dbReference>
<sequence length="148" mass="16590">MPNLLIYIKPVDASAIKERTNYQAVLMALLEKEMTTMDRAQGIALKDVLIEEASCSTDFRNNYSYDRRIEELTAALESGGIQYAAVGIPDHTRTSSAVETSGMKLMVRYRDSPVNFLLDSEAAISTISKEVWDKLDISDQDDKGLTYR</sequence>
<evidence type="ECO:0000313" key="2">
    <source>
        <dbReference type="Proteomes" id="UP001558632"/>
    </source>
</evidence>
<gene>
    <name evidence="1" type="ORF">TSPI_03963</name>
</gene>
<keyword evidence="2" id="KW-1185">Reference proteome</keyword>
<organism evidence="1 2">
    <name type="scientific">Trichinella spiralis</name>
    <name type="common">Trichina worm</name>
    <dbReference type="NCBI Taxonomy" id="6334"/>
    <lineage>
        <taxon>Eukaryota</taxon>
        <taxon>Metazoa</taxon>
        <taxon>Ecdysozoa</taxon>
        <taxon>Nematoda</taxon>
        <taxon>Enoplea</taxon>
        <taxon>Dorylaimia</taxon>
        <taxon>Trichinellida</taxon>
        <taxon>Trichinellidae</taxon>
        <taxon>Trichinella</taxon>
    </lineage>
</organism>
<evidence type="ECO:0000313" key="1">
    <source>
        <dbReference type="EMBL" id="KAL1230135.1"/>
    </source>
</evidence>
<dbReference type="Proteomes" id="UP001558632">
    <property type="component" value="Unassembled WGS sequence"/>
</dbReference>
<reference evidence="1 2" key="1">
    <citation type="submission" date="2024-07" db="EMBL/GenBank/DDBJ databases">
        <title>Enhanced genomic and transcriptomic resources for Trichinella pseudospiralis and T. spiralis underpin the discovery of pronounced molecular differences between stages and species.</title>
        <authorList>
            <person name="Pasi K.K."/>
            <person name="La Rosa G."/>
            <person name="Gomez-Morales M.A."/>
            <person name="Tosini F."/>
            <person name="Sumanam S."/>
            <person name="Young N.D."/>
            <person name="Chang B.C."/>
            <person name="Robin G.B."/>
        </authorList>
    </citation>
    <scope>NUCLEOTIDE SEQUENCE [LARGE SCALE GENOMIC DNA]</scope>
    <source>
        <strain evidence="1">ISS534</strain>
    </source>
</reference>
<comment type="caution">
    <text evidence="1">The sequence shown here is derived from an EMBL/GenBank/DDBJ whole genome shotgun (WGS) entry which is preliminary data.</text>
</comment>